<comment type="caution">
    <text evidence="4">The sequence shown here is derived from an EMBL/GenBank/DDBJ whole genome shotgun (WGS) entry which is preliminary data.</text>
</comment>
<organism evidence="4 5">
    <name type="scientific">Micromonospora andamanensis</name>
    <dbReference type="NCBI Taxonomy" id="1287068"/>
    <lineage>
        <taxon>Bacteria</taxon>
        <taxon>Bacillati</taxon>
        <taxon>Actinomycetota</taxon>
        <taxon>Actinomycetes</taxon>
        <taxon>Micromonosporales</taxon>
        <taxon>Micromonosporaceae</taxon>
        <taxon>Micromonospora</taxon>
    </lineage>
</organism>
<dbReference type="Pfam" id="PF04203">
    <property type="entry name" value="Sortase"/>
    <property type="match status" value="1"/>
</dbReference>
<evidence type="ECO:0008006" key="6">
    <source>
        <dbReference type="Google" id="ProtNLM"/>
    </source>
</evidence>
<keyword evidence="3" id="KW-1133">Transmembrane helix</keyword>
<dbReference type="CDD" id="cd05829">
    <property type="entry name" value="Sortase_F"/>
    <property type="match status" value="1"/>
</dbReference>
<feature type="compositionally biased region" description="Gly residues" evidence="2">
    <location>
        <begin position="1"/>
        <end position="13"/>
    </location>
</feature>
<accession>A0ABQ4I2P8</accession>
<proteinExistence type="predicted"/>
<keyword evidence="3" id="KW-0472">Membrane</keyword>
<keyword evidence="5" id="KW-1185">Reference proteome</keyword>
<feature type="region of interest" description="Disordered" evidence="2">
    <location>
        <begin position="1"/>
        <end position="29"/>
    </location>
</feature>
<evidence type="ECO:0000313" key="4">
    <source>
        <dbReference type="EMBL" id="GIJ12146.1"/>
    </source>
</evidence>
<dbReference type="InterPro" id="IPR042001">
    <property type="entry name" value="Sortase_F"/>
</dbReference>
<feature type="transmembrane region" description="Helical" evidence="3">
    <location>
        <begin position="38"/>
        <end position="59"/>
    </location>
</feature>
<dbReference type="Gene3D" id="2.40.260.10">
    <property type="entry name" value="Sortase"/>
    <property type="match status" value="1"/>
</dbReference>
<dbReference type="InterPro" id="IPR005754">
    <property type="entry name" value="Sortase"/>
</dbReference>
<gene>
    <name evidence="4" type="ORF">Van01_53600</name>
</gene>
<dbReference type="SUPFAM" id="SSF63817">
    <property type="entry name" value="Sortase"/>
    <property type="match status" value="1"/>
</dbReference>
<dbReference type="Proteomes" id="UP000647017">
    <property type="component" value="Unassembled WGS sequence"/>
</dbReference>
<name>A0ABQ4I2P8_9ACTN</name>
<dbReference type="NCBIfam" id="NF033748">
    <property type="entry name" value="class_F_sortase"/>
    <property type="match status" value="1"/>
</dbReference>
<evidence type="ECO:0000256" key="2">
    <source>
        <dbReference type="SAM" id="MobiDB-lite"/>
    </source>
</evidence>
<evidence type="ECO:0000256" key="3">
    <source>
        <dbReference type="SAM" id="Phobius"/>
    </source>
</evidence>
<protein>
    <recommendedName>
        <fullName evidence="6">Class F sortase</fullName>
    </recommendedName>
</protein>
<evidence type="ECO:0000313" key="5">
    <source>
        <dbReference type="Proteomes" id="UP000647017"/>
    </source>
</evidence>
<sequence>MLHGAGTRGGAGGRSPDAASSPRHRGYRRTEVPVRAYHLGRVLVAVLAVAGLALVGTGVTRLPAQPPQPDGVGVPHRTVPAPNLSPLPRATPVEVRIPAIEVHAPLVAVAADDAGALEVPPLDRPAVAGWYRPGVSPGETGNAVLVGHVDSPDGPAVFFHLGQLRPGDTIDVVRSDTRVVRFAVDGVEAYPKDRFPTDLVYGPGEVAGLRLITCGGRFDQHDGGYVDNVVVFATRAG</sequence>
<keyword evidence="1" id="KW-0378">Hydrolase</keyword>
<dbReference type="InterPro" id="IPR023365">
    <property type="entry name" value="Sortase_dom-sf"/>
</dbReference>
<reference evidence="4 5" key="1">
    <citation type="submission" date="2021-01" db="EMBL/GenBank/DDBJ databases">
        <title>Whole genome shotgun sequence of Verrucosispora andamanensis NBRC 109075.</title>
        <authorList>
            <person name="Komaki H."/>
            <person name="Tamura T."/>
        </authorList>
    </citation>
    <scope>NUCLEOTIDE SEQUENCE [LARGE SCALE GENOMIC DNA]</scope>
    <source>
        <strain evidence="4 5">NBRC 109075</strain>
    </source>
</reference>
<dbReference type="EMBL" id="BOOZ01000044">
    <property type="protein sequence ID" value="GIJ12146.1"/>
    <property type="molecule type" value="Genomic_DNA"/>
</dbReference>
<keyword evidence="3" id="KW-0812">Transmembrane</keyword>
<evidence type="ECO:0000256" key="1">
    <source>
        <dbReference type="ARBA" id="ARBA00022801"/>
    </source>
</evidence>